<organism evidence="1 2">
    <name type="scientific">Ovis ammon polii x Ovis aries</name>
    <dbReference type="NCBI Taxonomy" id="2918886"/>
    <lineage>
        <taxon>Eukaryota</taxon>
        <taxon>Metazoa</taxon>
        <taxon>Chordata</taxon>
        <taxon>Craniata</taxon>
        <taxon>Vertebrata</taxon>
        <taxon>Euteleostomi</taxon>
        <taxon>Mammalia</taxon>
        <taxon>Eutheria</taxon>
        <taxon>Laurasiatheria</taxon>
        <taxon>Artiodactyla</taxon>
        <taxon>Ruminantia</taxon>
        <taxon>Pecora</taxon>
        <taxon>Bovidae</taxon>
        <taxon>Caprinae</taxon>
        <taxon>Ovis</taxon>
    </lineage>
</organism>
<evidence type="ECO:0000313" key="1">
    <source>
        <dbReference type="EMBL" id="KAI4583189.1"/>
    </source>
</evidence>
<name>A0ACB9UZR0_9CETA</name>
<keyword evidence="2" id="KW-1185">Reference proteome</keyword>
<sequence length="215" mass="22400">MESAPAAPDPAASEPGSSGSDAAAGSRETPLNQESARKSEPPAPVRRQSYSSTSRALLGGNLKAVPHIAVYFSLAIHYESGLAARVFGTEASTTEHEEADFLDEPIGSMGLAEAALMDRAVSGLRGFNRSNPAFPSMADLASESNVPPPSPLHTCALASPQSSRIPALVLDKDMIGFSSELGLKQICAPTVQSGHVRAVHPLEHLPQISNGNSLH</sequence>
<dbReference type="Proteomes" id="UP001057279">
    <property type="component" value="Linkage Group LG07"/>
</dbReference>
<accession>A0ACB9UZR0</accession>
<reference evidence="1" key="1">
    <citation type="submission" date="2022-03" db="EMBL/GenBank/DDBJ databases">
        <title>Genomic analyses of argali, domestic sheep and their hybrids provide insights into chromosomal evolution, heterosis and genetic basis of agronomic traits.</title>
        <authorList>
            <person name="Li M."/>
        </authorList>
    </citation>
    <scope>NUCLEOTIDE SEQUENCE</scope>
    <source>
        <strain evidence="1">F1 hybrid</strain>
    </source>
</reference>
<gene>
    <name evidence="1" type="ORF">MJG53_008402</name>
</gene>
<comment type="caution">
    <text evidence="1">The sequence shown here is derived from an EMBL/GenBank/DDBJ whole genome shotgun (WGS) entry which is preliminary data.</text>
</comment>
<proteinExistence type="predicted"/>
<evidence type="ECO:0000313" key="2">
    <source>
        <dbReference type="Proteomes" id="UP001057279"/>
    </source>
</evidence>
<dbReference type="EMBL" id="CM043032">
    <property type="protein sequence ID" value="KAI4583189.1"/>
    <property type="molecule type" value="Genomic_DNA"/>
</dbReference>
<protein>
    <submittedName>
        <fullName evidence="1">Uncharacterized protein</fullName>
    </submittedName>
</protein>